<keyword evidence="1" id="KW-0732">Signal</keyword>
<feature type="chain" id="PRO_5043728163" evidence="1">
    <location>
        <begin position="18"/>
        <end position="93"/>
    </location>
</feature>
<reference evidence="2" key="1">
    <citation type="submission" date="2024-05" db="EMBL/GenBank/DDBJ databases">
        <authorList>
            <person name="Kim S."/>
            <person name="Heo J."/>
            <person name="Choi H."/>
            <person name="Choi Y."/>
            <person name="Kwon S.-W."/>
            <person name="Kim Y."/>
        </authorList>
    </citation>
    <scope>NUCLEOTIDE SEQUENCE</scope>
    <source>
        <strain evidence="2">KACC 23698</strain>
    </source>
</reference>
<evidence type="ECO:0000256" key="1">
    <source>
        <dbReference type="SAM" id="SignalP"/>
    </source>
</evidence>
<dbReference type="AlphaFoldDB" id="A0AAU7JKI1"/>
<gene>
    <name evidence="2" type="ORF">ABEG18_06770</name>
</gene>
<dbReference type="RefSeq" id="WP_406857324.1">
    <property type="nucleotide sequence ID" value="NZ_CP157484.1"/>
</dbReference>
<evidence type="ECO:0000313" key="2">
    <source>
        <dbReference type="EMBL" id="XBO40464.1"/>
    </source>
</evidence>
<proteinExistence type="predicted"/>
<organism evidence="2">
    <name type="scientific">Alsobacter sp. KACC 23698</name>
    <dbReference type="NCBI Taxonomy" id="3149229"/>
    <lineage>
        <taxon>Bacteria</taxon>
        <taxon>Pseudomonadati</taxon>
        <taxon>Pseudomonadota</taxon>
        <taxon>Alphaproteobacteria</taxon>
        <taxon>Hyphomicrobiales</taxon>
        <taxon>Alsobacteraceae</taxon>
        <taxon>Alsobacter</taxon>
    </lineage>
</organism>
<accession>A0AAU7JKI1</accession>
<feature type="signal peptide" evidence="1">
    <location>
        <begin position="1"/>
        <end position="17"/>
    </location>
</feature>
<name>A0AAU7JKI1_9HYPH</name>
<protein>
    <submittedName>
        <fullName evidence="2">Uncharacterized protein</fullName>
    </submittedName>
</protein>
<sequence>MQRFAFGLGLTMALCWAAPGSAMPRSDLSGGGVIQAAGVVCDDYGRCRETYRSPYGGRYDDPYRGYDAPRYRPPTKWERKGFCPPGQRKKGAC</sequence>
<dbReference type="EMBL" id="CP157484">
    <property type="protein sequence ID" value="XBO40464.1"/>
    <property type="molecule type" value="Genomic_DNA"/>
</dbReference>